<sequence>MRDPKRKKKMTDEYEMSSDLEDLEDQKKVINELLKRPLADGDKRFDVEMDMEHVEQELQTLKSSYPRSYLILYKSEFQIFDDLIKMKAKGMNVPLEKIWNAFNKIGDPPSDRRSSKYLDAKSKLTSEIFYHRTREKNLNDSRSDESQTEHNEAESDTER</sequence>
<name>A0AA88Y7V5_PINIB</name>
<dbReference type="Proteomes" id="UP001186944">
    <property type="component" value="Unassembled WGS sequence"/>
</dbReference>
<proteinExistence type="predicted"/>
<accession>A0AA88Y7V5</accession>
<feature type="region of interest" description="Disordered" evidence="1">
    <location>
        <begin position="135"/>
        <end position="159"/>
    </location>
</feature>
<reference evidence="2" key="1">
    <citation type="submission" date="2019-08" db="EMBL/GenBank/DDBJ databases">
        <title>The improved chromosome-level genome for the pearl oyster Pinctada fucata martensii using PacBio sequencing and Hi-C.</title>
        <authorList>
            <person name="Zheng Z."/>
        </authorList>
    </citation>
    <scope>NUCLEOTIDE SEQUENCE</scope>
    <source>
        <strain evidence="2">ZZ-2019</strain>
        <tissue evidence="2">Adductor muscle</tissue>
    </source>
</reference>
<evidence type="ECO:0000313" key="2">
    <source>
        <dbReference type="EMBL" id="KAK3099687.1"/>
    </source>
</evidence>
<evidence type="ECO:0000313" key="3">
    <source>
        <dbReference type="Proteomes" id="UP001186944"/>
    </source>
</evidence>
<keyword evidence="3" id="KW-1185">Reference proteome</keyword>
<dbReference type="AlphaFoldDB" id="A0AA88Y7V5"/>
<comment type="caution">
    <text evidence="2">The sequence shown here is derived from an EMBL/GenBank/DDBJ whole genome shotgun (WGS) entry which is preliminary data.</text>
</comment>
<protein>
    <submittedName>
        <fullName evidence="2">Uncharacterized protein</fullName>
    </submittedName>
</protein>
<gene>
    <name evidence="2" type="ORF">FSP39_008015</name>
</gene>
<dbReference type="EMBL" id="VSWD01000006">
    <property type="protein sequence ID" value="KAK3099687.1"/>
    <property type="molecule type" value="Genomic_DNA"/>
</dbReference>
<organism evidence="2 3">
    <name type="scientific">Pinctada imbricata</name>
    <name type="common">Atlantic pearl-oyster</name>
    <name type="synonym">Pinctada martensii</name>
    <dbReference type="NCBI Taxonomy" id="66713"/>
    <lineage>
        <taxon>Eukaryota</taxon>
        <taxon>Metazoa</taxon>
        <taxon>Spiralia</taxon>
        <taxon>Lophotrochozoa</taxon>
        <taxon>Mollusca</taxon>
        <taxon>Bivalvia</taxon>
        <taxon>Autobranchia</taxon>
        <taxon>Pteriomorphia</taxon>
        <taxon>Pterioida</taxon>
        <taxon>Pterioidea</taxon>
        <taxon>Pteriidae</taxon>
        <taxon>Pinctada</taxon>
    </lineage>
</organism>
<evidence type="ECO:0000256" key="1">
    <source>
        <dbReference type="SAM" id="MobiDB-lite"/>
    </source>
</evidence>